<dbReference type="Proteomes" id="UP000190831">
    <property type="component" value="Chromosome G"/>
</dbReference>
<dbReference type="InterPro" id="IPR036047">
    <property type="entry name" value="F-box-like_dom_sf"/>
</dbReference>
<reference evidence="2 3" key="1">
    <citation type="submission" date="2016-03" db="EMBL/GenBank/DDBJ databases">
        <authorList>
            <person name="Devillers H."/>
        </authorList>
    </citation>
    <scope>NUCLEOTIDE SEQUENCE [LARGE SCALE GENOMIC DNA]</scope>
    <source>
        <strain evidence="2">CBS 6772</strain>
    </source>
</reference>
<dbReference type="STRING" id="4955.A0A1G4MHB4"/>
<dbReference type="Gene3D" id="3.80.10.10">
    <property type="entry name" value="Ribonuclease Inhibitor"/>
    <property type="match status" value="1"/>
</dbReference>
<dbReference type="AlphaFoldDB" id="A0A1G4MHB4"/>
<dbReference type="CDD" id="cd09917">
    <property type="entry name" value="F-box_SF"/>
    <property type="match status" value="1"/>
</dbReference>
<dbReference type="InterPro" id="IPR001810">
    <property type="entry name" value="F-box_dom"/>
</dbReference>
<gene>
    <name evidence="2" type="ORF">LAFE_0G03378G</name>
</gene>
<dbReference type="OrthoDB" id="4073795at2759"/>
<proteinExistence type="predicted"/>
<dbReference type="PROSITE" id="PS50181">
    <property type="entry name" value="FBOX"/>
    <property type="match status" value="1"/>
</dbReference>
<name>A0A1G4MHB4_LACFM</name>
<dbReference type="SUPFAM" id="SSF52047">
    <property type="entry name" value="RNI-like"/>
    <property type="match status" value="1"/>
</dbReference>
<evidence type="ECO:0000313" key="3">
    <source>
        <dbReference type="Proteomes" id="UP000190831"/>
    </source>
</evidence>
<protein>
    <submittedName>
        <fullName evidence="2">LAFE_0G03378g1_1</fullName>
    </submittedName>
</protein>
<dbReference type="EMBL" id="LT598486">
    <property type="protein sequence ID" value="SCW03120.1"/>
    <property type="molecule type" value="Genomic_DNA"/>
</dbReference>
<sequence>MASSIRKRCSSSAISEESSTRLLKYFKSDKLKDCKNLELFLSNAPHELIIQILAHLSRNDIICLASTSKSIRKALLPYIFDQVKCAWHDMLASWKQPDGTSVPIQNPELIEKLRITSVCSKNEWTFPFHELFSADKSINKMKNLRSLELPTSGSTNFLKYCQRTTNLNSLDLHAIKGESIFSLEHVKSFPSLTRLKLTNYHIDDFDEDPNICPHLQMLQLENCTWCYPFNLENFGKNKITTLNLTYSTAFIMSERFRSFLTSPGFTKLEELTIVNSERNLKLTISLQIMNLINAMPSLKVVKLAGNIYNETLNNFTAFDLDNCINYVALNDVKVFYSSFLRDLG</sequence>
<dbReference type="Pfam" id="PF00646">
    <property type="entry name" value="F-box"/>
    <property type="match status" value="1"/>
</dbReference>
<evidence type="ECO:0000313" key="2">
    <source>
        <dbReference type="EMBL" id="SCW03120.1"/>
    </source>
</evidence>
<feature type="domain" description="F-box" evidence="1">
    <location>
        <begin position="38"/>
        <end position="90"/>
    </location>
</feature>
<dbReference type="OMA" id="CSKNEWT"/>
<dbReference type="SUPFAM" id="SSF81383">
    <property type="entry name" value="F-box domain"/>
    <property type="match status" value="1"/>
</dbReference>
<accession>A0A1G4MHB4</accession>
<dbReference type="InterPro" id="IPR032675">
    <property type="entry name" value="LRR_dom_sf"/>
</dbReference>
<evidence type="ECO:0000259" key="1">
    <source>
        <dbReference type="PROSITE" id="PS50181"/>
    </source>
</evidence>
<keyword evidence="3" id="KW-1185">Reference proteome</keyword>
<organism evidence="2 3">
    <name type="scientific">Lachancea fermentati</name>
    <name type="common">Zygosaccharomyces fermentati</name>
    <dbReference type="NCBI Taxonomy" id="4955"/>
    <lineage>
        <taxon>Eukaryota</taxon>
        <taxon>Fungi</taxon>
        <taxon>Dikarya</taxon>
        <taxon>Ascomycota</taxon>
        <taxon>Saccharomycotina</taxon>
        <taxon>Saccharomycetes</taxon>
        <taxon>Saccharomycetales</taxon>
        <taxon>Saccharomycetaceae</taxon>
        <taxon>Lachancea</taxon>
    </lineage>
</organism>